<dbReference type="AlphaFoldDB" id="A0A8J5X1Z8"/>
<dbReference type="GO" id="GO:0015031">
    <property type="term" value="P:protein transport"/>
    <property type="evidence" value="ECO:0007669"/>
    <property type="project" value="UniProtKB-KW"/>
</dbReference>
<dbReference type="InterPro" id="IPR027417">
    <property type="entry name" value="P-loop_NTPase"/>
</dbReference>
<dbReference type="NCBIfam" id="TIGR00231">
    <property type="entry name" value="small_GTP"/>
    <property type="match status" value="1"/>
</dbReference>
<accession>A0A8J5X1Z8</accession>
<dbReference type="EMBL" id="JAGTXO010000066">
    <property type="protein sequence ID" value="KAG8457653.1"/>
    <property type="molecule type" value="Genomic_DNA"/>
</dbReference>
<dbReference type="OMA" id="CDMNERR"/>
<keyword evidence="7" id="KW-0342">GTP-binding</keyword>
<gene>
    <name evidence="12" type="ORF">KFE25_002317</name>
</gene>
<keyword evidence="8" id="KW-0472">Membrane</keyword>
<dbReference type="GO" id="GO:0005525">
    <property type="term" value="F:GTP binding"/>
    <property type="evidence" value="ECO:0007669"/>
    <property type="project" value="UniProtKB-KW"/>
</dbReference>
<protein>
    <submittedName>
        <fullName evidence="12">Uncharacterized protein</fullName>
    </submittedName>
</protein>
<keyword evidence="9" id="KW-0449">Lipoprotein</keyword>
<dbReference type="InterPro" id="IPR005225">
    <property type="entry name" value="Small_GTP-bd"/>
</dbReference>
<keyword evidence="4" id="KW-1003">Cell membrane</keyword>
<evidence type="ECO:0000313" key="13">
    <source>
        <dbReference type="Proteomes" id="UP000751190"/>
    </source>
</evidence>
<evidence type="ECO:0000256" key="9">
    <source>
        <dbReference type="ARBA" id="ARBA00023288"/>
    </source>
</evidence>
<dbReference type="OrthoDB" id="9989112at2759"/>
<sequence>MAASAGGGRNFDLQIKLMMIGDTTVGKTSLLLRFADDDFNESVLATIGIDFKIKTMEIDGRRVKLQIWDTAGQERFRTITQAYYRGAMGIFLIYDVTKAKTWENIRNWVANIEANAPQTVNKVLIGNKSDLSAERQLSAAQGQQLAEEYGMKFFECSARTRHNVDAAFVTLARDVVARLGAGGGGGGKEGGGGGGKGTVSIGQVDHTEKKGTSCCAK</sequence>
<evidence type="ECO:0000256" key="3">
    <source>
        <dbReference type="ARBA" id="ARBA00022448"/>
    </source>
</evidence>
<feature type="compositionally biased region" description="Gly residues" evidence="11">
    <location>
        <begin position="183"/>
        <end position="197"/>
    </location>
</feature>
<evidence type="ECO:0000256" key="8">
    <source>
        <dbReference type="ARBA" id="ARBA00023136"/>
    </source>
</evidence>
<evidence type="ECO:0000256" key="11">
    <source>
        <dbReference type="SAM" id="MobiDB-lite"/>
    </source>
</evidence>
<keyword evidence="13" id="KW-1185">Reference proteome</keyword>
<dbReference type="PROSITE" id="PS51420">
    <property type="entry name" value="RHO"/>
    <property type="match status" value="1"/>
</dbReference>
<dbReference type="SMART" id="SM00173">
    <property type="entry name" value="RAS"/>
    <property type="match status" value="1"/>
</dbReference>
<evidence type="ECO:0000256" key="10">
    <source>
        <dbReference type="ARBA" id="ARBA00023289"/>
    </source>
</evidence>
<dbReference type="PANTHER" id="PTHR47980">
    <property type="entry name" value="LD44762P"/>
    <property type="match status" value="1"/>
</dbReference>
<evidence type="ECO:0000256" key="7">
    <source>
        <dbReference type="ARBA" id="ARBA00023134"/>
    </source>
</evidence>
<dbReference type="InterPro" id="IPR050305">
    <property type="entry name" value="Small_GTPase_Rab"/>
</dbReference>
<evidence type="ECO:0000256" key="5">
    <source>
        <dbReference type="ARBA" id="ARBA00022741"/>
    </source>
</evidence>
<dbReference type="InterPro" id="IPR001806">
    <property type="entry name" value="Small_GTPase"/>
</dbReference>
<dbReference type="PROSITE" id="PS51421">
    <property type="entry name" value="RAS"/>
    <property type="match status" value="1"/>
</dbReference>
<evidence type="ECO:0000256" key="4">
    <source>
        <dbReference type="ARBA" id="ARBA00022475"/>
    </source>
</evidence>
<proteinExistence type="inferred from homology"/>
<dbReference type="GO" id="GO:0003924">
    <property type="term" value="F:GTPase activity"/>
    <property type="evidence" value="ECO:0007669"/>
    <property type="project" value="InterPro"/>
</dbReference>
<dbReference type="PROSITE" id="PS51419">
    <property type="entry name" value="RAB"/>
    <property type="match status" value="1"/>
</dbReference>
<dbReference type="SMART" id="SM00174">
    <property type="entry name" value="RHO"/>
    <property type="match status" value="1"/>
</dbReference>
<evidence type="ECO:0000256" key="6">
    <source>
        <dbReference type="ARBA" id="ARBA00022927"/>
    </source>
</evidence>
<comment type="similarity">
    <text evidence="2">Belongs to the small GTPase superfamily. Rab family.</text>
</comment>
<dbReference type="PRINTS" id="PR00449">
    <property type="entry name" value="RASTRNSFRMNG"/>
</dbReference>
<evidence type="ECO:0000256" key="2">
    <source>
        <dbReference type="ARBA" id="ARBA00006270"/>
    </source>
</evidence>
<dbReference type="Pfam" id="PF00071">
    <property type="entry name" value="Ras"/>
    <property type="match status" value="1"/>
</dbReference>
<keyword evidence="3" id="KW-0813">Transport</keyword>
<name>A0A8J5X1Z8_DIALT</name>
<keyword evidence="10" id="KW-0636">Prenylation</keyword>
<feature type="region of interest" description="Disordered" evidence="11">
    <location>
        <begin position="183"/>
        <end position="203"/>
    </location>
</feature>
<keyword evidence="5" id="KW-0547">Nucleotide-binding</keyword>
<organism evidence="12 13">
    <name type="scientific">Diacronema lutheri</name>
    <name type="common">Unicellular marine alga</name>
    <name type="synonym">Monochrysis lutheri</name>
    <dbReference type="NCBI Taxonomy" id="2081491"/>
    <lineage>
        <taxon>Eukaryota</taxon>
        <taxon>Haptista</taxon>
        <taxon>Haptophyta</taxon>
        <taxon>Pavlovophyceae</taxon>
        <taxon>Pavlovales</taxon>
        <taxon>Pavlovaceae</taxon>
        <taxon>Diacronema</taxon>
    </lineage>
</organism>
<dbReference type="FunFam" id="3.40.50.300:FF:000363">
    <property type="entry name" value="Secretion related GTPase srgA"/>
    <property type="match status" value="1"/>
</dbReference>
<keyword evidence="6" id="KW-0653">Protein transport</keyword>
<dbReference type="Gene3D" id="3.40.50.300">
    <property type="entry name" value="P-loop containing nucleotide triphosphate hydrolases"/>
    <property type="match status" value="1"/>
</dbReference>
<dbReference type="Proteomes" id="UP000751190">
    <property type="component" value="Unassembled WGS sequence"/>
</dbReference>
<dbReference type="SMART" id="SM00176">
    <property type="entry name" value="RAN"/>
    <property type="match status" value="1"/>
</dbReference>
<dbReference type="SMART" id="SM00175">
    <property type="entry name" value="RAB"/>
    <property type="match status" value="1"/>
</dbReference>
<comment type="caution">
    <text evidence="12">The sequence shown here is derived from an EMBL/GenBank/DDBJ whole genome shotgun (WGS) entry which is preliminary data.</text>
</comment>
<comment type="subcellular location">
    <subcellularLocation>
        <location evidence="1">Cell membrane</location>
        <topology evidence="1">Lipid-anchor</topology>
        <orientation evidence="1">Cytoplasmic side</orientation>
    </subcellularLocation>
</comment>
<reference evidence="12" key="1">
    <citation type="submission" date="2021-05" db="EMBL/GenBank/DDBJ databases">
        <title>The genome of the haptophyte Pavlova lutheri (Diacronema luteri, Pavlovales) - a model for lipid biosynthesis in eukaryotic algae.</title>
        <authorList>
            <person name="Hulatt C.J."/>
            <person name="Posewitz M.C."/>
        </authorList>
    </citation>
    <scope>NUCLEOTIDE SEQUENCE</scope>
    <source>
        <strain evidence="12">NIVA-4/92</strain>
    </source>
</reference>
<dbReference type="GO" id="GO:0005886">
    <property type="term" value="C:plasma membrane"/>
    <property type="evidence" value="ECO:0007669"/>
    <property type="project" value="UniProtKB-SubCell"/>
</dbReference>
<dbReference type="SUPFAM" id="SSF52540">
    <property type="entry name" value="P-loop containing nucleoside triphosphate hydrolases"/>
    <property type="match status" value="1"/>
</dbReference>
<evidence type="ECO:0000313" key="12">
    <source>
        <dbReference type="EMBL" id="KAG8457653.1"/>
    </source>
</evidence>
<evidence type="ECO:0000256" key="1">
    <source>
        <dbReference type="ARBA" id="ARBA00004342"/>
    </source>
</evidence>